<comment type="caution">
    <text evidence="1">The sequence shown here is derived from an EMBL/GenBank/DDBJ whole genome shotgun (WGS) entry which is preliminary data.</text>
</comment>
<dbReference type="Gene3D" id="3.30.420.10">
    <property type="entry name" value="Ribonuclease H-like superfamily/Ribonuclease H"/>
    <property type="match status" value="1"/>
</dbReference>
<dbReference type="GO" id="GO:0003676">
    <property type="term" value="F:nucleic acid binding"/>
    <property type="evidence" value="ECO:0007669"/>
    <property type="project" value="InterPro"/>
</dbReference>
<dbReference type="OrthoDB" id="612554at2"/>
<name>A0A554VBK7_9FLAO</name>
<gene>
    <name evidence="1" type="ORF">FOF46_27870</name>
</gene>
<evidence type="ECO:0000313" key="2">
    <source>
        <dbReference type="Proteomes" id="UP000318833"/>
    </source>
</evidence>
<evidence type="ECO:0008006" key="3">
    <source>
        <dbReference type="Google" id="ProtNLM"/>
    </source>
</evidence>
<dbReference type="InterPro" id="IPR036397">
    <property type="entry name" value="RNaseH_sf"/>
</dbReference>
<reference evidence="1 2" key="1">
    <citation type="submission" date="2019-07" db="EMBL/GenBank/DDBJ databases">
        <title>The draft genome sequence of Aquimarina algiphila M91.</title>
        <authorList>
            <person name="Meng X."/>
        </authorList>
    </citation>
    <scope>NUCLEOTIDE SEQUENCE [LARGE SCALE GENOMIC DNA]</scope>
    <source>
        <strain evidence="1 2">M91</strain>
    </source>
</reference>
<keyword evidence="2" id="KW-1185">Reference proteome</keyword>
<sequence length="691" mass="80026">METPYIFYDNKLGVGTQFLVADINKHENSLQLINYRALRSRLNSKTSPEKELRKASWSGPALVQFNSLCKEWKEQLIMKFGNPPEKIRKSYFAQHYTPDRKAFDIYVAHTYGDNQTLDLKLVEKYVYQASVLNTVLKIKQDRRMYAKALGVTSLDIWQSLSNDVNSFREVEHGLPTTKDSLRRKATQYAKEGYVSLISGKLQNNNAAKITNKEQMALLDELIAKHTNLDNEVICGIYNTVANQMNWPTITAKTVANRKTKSNLVTYAGRNGSSALSDKLLMQNKRRKPSTPMLYWTLDGWDVELLYQKQTIDKKGRKVITYHNKLCIVAVLDPFNNYPIGYAIGTHETPQLIKEAIQNAMNHTKELFGDYYKPYQIQSDRYSVKKLTPLYQAVSKIFTPAKAKNGKSKVIEPYFSTINKKYARMHDNWSGYNVDSGSKNQPNDEMLNKIRHSFPDEKGCYQQIVSIMETERASKIKDFKTNWASVSDEFKKTIDISQYLLLFGLTTGFTNQLRGDGINITIDGQKITYDSFDLEFRKLSHLDWEIHYDSENLNHVLAVSENGKYRFMLEQKYIQPMALADHKEEDTEELKRIRSYNKEVVNYITEQRQENINTVHELFSTKSELSDTLAKLILVDSNGQHKNRRNEHKEINTKALELLTVKNEEDNNTIETNFRQSQAEYVNNKVNFNDYL</sequence>
<proteinExistence type="predicted"/>
<accession>A0A554VBK7</accession>
<protein>
    <recommendedName>
        <fullName evidence="3">Transposase family protein</fullName>
    </recommendedName>
</protein>
<organism evidence="1 2">
    <name type="scientific">Aquimarina algiphila</name>
    <dbReference type="NCBI Taxonomy" id="2047982"/>
    <lineage>
        <taxon>Bacteria</taxon>
        <taxon>Pseudomonadati</taxon>
        <taxon>Bacteroidota</taxon>
        <taxon>Flavobacteriia</taxon>
        <taxon>Flavobacteriales</taxon>
        <taxon>Flavobacteriaceae</taxon>
        <taxon>Aquimarina</taxon>
    </lineage>
</organism>
<dbReference type="RefSeq" id="WP_143918756.1">
    <property type="nucleotide sequence ID" value="NZ_CANMIK010000028.1"/>
</dbReference>
<evidence type="ECO:0000313" key="1">
    <source>
        <dbReference type="EMBL" id="TSE03963.1"/>
    </source>
</evidence>
<dbReference type="AlphaFoldDB" id="A0A554VBK7"/>
<dbReference type="Proteomes" id="UP000318833">
    <property type="component" value="Unassembled WGS sequence"/>
</dbReference>
<dbReference type="EMBL" id="VLNR01000093">
    <property type="protein sequence ID" value="TSE03963.1"/>
    <property type="molecule type" value="Genomic_DNA"/>
</dbReference>